<reference evidence="2" key="1">
    <citation type="submission" date="2019-11" db="EMBL/GenBank/DDBJ databases">
        <title>The nuclear and mitochondrial genomes of Frieseomelitta varia - a highly eusocial stingless bee (Meliponini) with a permanently sterile worker caste.</title>
        <authorList>
            <person name="Freitas F.C.P."/>
            <person name="Lourenco A.P."/>
            <person name="Nunes F.M.F."/>
            <person name="Paschoal A.R."/>
            <person name="Abreu F.C.P."/>
            <person name="Barbin F.O."/>
            <person name="Bataglia L."/>
            <person name="Cardoso-Junior C.A.M."/>
            <person name="Cervoni M.S."/>
            <person name="Silva S.R."/>
            <person name="Dalarmi F."/>
            <person name="Del Lama M.A."/>
            <person name="Depintor T.S."/>
            <person name="Ferreira K.M."/>
            <person name="Goria P.S."/>
            <person name="Jaskot M.C."/>
            <person name="Lago D.C."/>
            <person name="Luna-Lucena D."/>
            <person name="Moda L.M."/>
            <person name="Nascimento L."/>
            <person name="Pedrino M."/>
            <person name="Rabico F.O."/>
            <person name="Sanches F.C."/>
            <person name="Santos D.E."/>
            <person name="Santos C.G."/>
            <person name="Vieira J."/>
            <person name="Lopes T.F."/>
            <person name="Barchuk A.R."/>
            <person name="Hartfelder K."/>
            <person name="Simoes Z.L.P."/>
            <person name="Bitondi M.M.G."/>
            <person name="Pinheiro D.G."/>
        </authorList>
    </citation>
    <scope>NUCLEOTIDE SEQUENCE</scope>
    <source>
        <strain evidence="2">USP_RPSP 00005682</strain>
        <tissue evidence="2">Whole individual</tissue>
    </source>
</reference>
<accession>A0A833SG47</accession>
<sequence length="54" mass="5925">MSVPGIKCSLVTLILLCNIVIQKILAQYEPPTPTVEPLHPKGLRMSIPECALVR</sequence>
<proteinExistence type="predicted"/>
<evidence type="ECO:0000256" key="1">
    <source>
        <dbReference type="SAM" id="SignalP"/>
    </source>
</evidence>
<feature type="signal peptide" evidence="1">
    <location>
        <begin position="1"/>
        <end position="26"/>
    </location>
</feature>
<keyword evidence="1" id="KW-0732">Signal</keyword>
<evidence type="ECO:0000313" key="2">
    <source>
        <dbReference type="EMBL" id="KAF3426123.1"/>
    </source>
</evidence>
<evidence type="ECO:0000313" key="3">
    <source>
        <dbReference type="Proteomes" id="UP000655588"/>
    </source>
</evidence>
<protein>
    <submittedName>
        <fullName evidence="2">Uncharacterized protein</fullName>
    </submittedName>
</protein>
<name>A0A833SG47_9HYME</name>
<dbReference type="AlphaFoldDB" id="A0A833SG47"/>
<keyword evidence="3" id="KW-1185">Reference proteome</keyword>
<dbReference type="Proteomes" id="UP000655588">
    <property type="component" value="Unassembled WGS sequence"/>
</dbReference>
<feature type="chain" id="PRO_5032949521" evidence="1">
    <location>
        <begin position="27"/>
        <end position="54"/>
    </location>
</feature>
<dbReference type="EMBL" id="WNWW01000341">
    <property type="protein sequence ID" value="KAF3426123.1"/>
    <property type="molecule type" value="Genomic_DNA"/>
</dbReference>
<organism evidence="2 3">
    <name type="scientific">Frieseomelitta varia</name>
    <dbReference type="NCBI Taxonomy" id="561572"/>
    <lineage>
        <taxon>Eukaryota</taxon>
        <taxon>Metazoa</taxon>
        <taxon>Ecdysozoa</taxon>
        <taxon>Arthropoda</taxon>
        <taxon>Hexapoda</taxon>
        <taxon>Insecta</taxon>
        <taxon>Pterygota</taxon>
        <taxon>Neoptera</taxon>
        <taxon>Endopterygota</taxon>
        <taxon>Hymenoptera</taxon>
        <taxon>Apocrita</taxon>
        <taxon>Aculeata</taxon>
        <taxon>Apoidea</taxon>
        <taxon>Anthophila</taxon>
        <taxon>Apidae</taxon>
        <taxon>Frieseomelitta</taxon>
    </lineage>
</organism>
<gene>
    <name evidence="2" type="ORF">E2986_13771</name>
</gene>
<comment type="caution">
    <text evidence="2">The sequence shown here is derived from an EMBL/GenBank/DDBJ whole genome shotgun (WGS) entry which is preliminary data.</text>
</comment>